<dbReference type="AlphaFoldDB" id="A0A0E0HL62"/>
<reference evidence="2" key="2">
    <citation type="submission" date="2018-04" db="EMBL/GenBank/DDBJ databases">
        <title>OnivRS2 (Oryza nivara Reference Sequence Version 2).</title>
        <authorList>
            <person name="Zhang J."/>
            <person name="Kudrna D."/>
            <person name="Lee S."/>
            <person name="Talag J."/>
            <person name="Rajasekar S."/>
            <person name="Welchert J."/>
            <person name="Hsing Y.-I."/>
            <person name="Wing R.A."/>
        </authorList>
    </citation>
    <scope>NUCLEOTIDE SEQUENCE [LARGE SCALE GENOMIC DNA]</scope>
    <source>
        <strain evidence="2">SL10</strain>
    </source>
</reference>
<feature type="region of interest" description="Disordered" evidence="1">
    <location>
        <begin position="1"/>
        <end position="23"/>
    </location>
</feature>
<evidence type="ECO:0000313" key="3">
    <source>
        <dbReference type="Proteomes" id="UP000006591"/>
    </source>
</evidence>
<accession>A0A0E0HL62</accession>
<protein>
    <submittedName>
        <fullName evidence="2">Uncharacterized protein</fullName>
    </submittedName>
</protein>
<proteinExistence type="predicted"/>
<keyword evidence="3" id="KW-1185">Reference proteome</keyword>
<dbReference type="HOGENOM" id="CLU_1581048_0_0_1"/>
<evidence type="ECO:0000313" key="2">
    <source>
        <dbReference type="EnsemblPlants" id="ONIVA06G04370.1"/>
    </source>
</evidence>
<organism evidence="2">
    <name type="scientific">Oryza nivara</name>
    <name type="common">Indian wild rice</name>
    <name type="synonym">Oryza sativa f. spontanea</name>
    <dbReference type="NCBI Taxonomy" id="4536"/>
    <lineage>
        <taxon>Eukaryota</taxon>
        <taxon>Viridiplantae</taxon>
        <taxon>Streptophyta</taxon>
        <taxon>Embryophyta</taxon>
        <taxon>Tracheophyta</taxon>
        <taxon>Spermatophyta</taxon>
        <taxon>Magnoliopsida</taxon>
        <taxon>Liliopsida</taxon>
        <taxon>Poales</taxon>
        <taxon>Poaceae</taxon>
        <taxon>BOP clade</taxon>
        <taxon>Oryzoideae</taxon>
        <taxon>Oryzeae</taxon>
        <taxon>Oryzinae</taxon>
        <taxon>Oryza</taxon>
    </lineage>
</organism>
<name>A0A0E0HL62_ORYNI</name>
<reference evidence="2" key="1">
    <citation type="submission" date="2015-04" db="UniProtKB">
        <authorList>
            <consortium name="EnsemblPlants"/>
        </authorList>
    </citation>
    <scope>IDENTIFICATION</scope>
    <source>
        <strain evidence="2">SL10</strain>
    </source>
</reference>
<dbReference type="EnsemblPlants" id="ONIVA06G04370.1">
    <property type="protein sequence ID" value="ONIVA06G04370.1"/>
    <property type="gene ID" value="ONIVA06G04370"/>
</dbReference>
<dbReference type="Proteomes" id="UP000006591">
    <property type="component" value="Chromosome 6"/>
</dbReference>
<dbReference type="Gramene" id="ONIVA06G04370.1">
    <property type="protein sequence ID" value="ONIVA06G04370.1"/>
    <property type="gene ID" value="ONIVA06G04370"/>
</dbReference>
<sequence>MYVALAQERRGPKGQGSAAGRVVDADQTSRVTAGISNSEVISSICFRTLMSMRLDPSRPYWMGEAAGRRVTEVRRRVAISSGGGEWCAAEWWTRGVRLGLAWLCAGLGGGEAREEERGLGGGWTGGICWSPDRTVEALERAAWQEVCGRRWDDADKERMIVSRLIETGG</sequence>
<evidence type="ECO:0000256" key="1">
    <source>
        <dbReference type="SAM" id="MobiDB-lite"/>
    </source>
</evidence>